<gene>
    <name evidence="1" type="ORF">S12H4_52365</name>
</gene>
<accession>X1VIG7</accession>
<dbReference type="InterPro" id="IPR011854">
    <property type="entry name" value="HypE"/>
</dbReference>
<dbReference type="InterPro" id="IPR036921">
    <property type="entry name" value="PurM-like_N_sf"/>
</dbReference>
<reference evidence="1" key="1">
    <citation type="journal article" date="2014" name="Front. Microbiol.">
        <title>High frequency of phylogenetically diverse reductive dehalogenase-homologous genes in deep subseafloor sedimentary metagenomes.</title>
        <authorList>
            <person name="Kawai M."/>
            <person name="Futagami T."/>
            <person name="Toyoda A."/>
            <person name="Takaki Y."/>
            <person name="Nishi S."/>
            <person name="Hori S."/>
            <person name="Arai W."/>
            <person name="Tsubouchi T."/>
            <person name="Morono Y."/>
            <person name="Uchiyama I."/>
            <person name="Ito T."/>
            <person name="Fujiyama A."/>
            <person name="Inagaki F."/>
            <person name="Takami H."/>
        </authorList>
    </citation>
    <scope>NUCLEOTIDE SEQUENCE</scope>
    <source>
        <strain evidence="1">Expedition CK06-06</strain>
    </source>
</reference>
<dbReference type="GO" id="GO:0051604">
    <property type="term" value="P:protein maturation"/>
    <property type="evidence" value="ECO:0007669"/>
    <property type="project" value="TreeGrafter"/>
</dbReference>
<dbReference type="SUPFAM" id="SSF55326">
    <property type="entry name" value="PurM N-terminal domain-like"/>
    <property type="match status" value="1"/>
</dbReference>
<dbReference type="PANTHER" id="PTHR30303:SF0">
    <property type="entry name" value="CARBAMOYL DEHYDRATASE HYPE"/>
    <property type="match status" value="1"/>
</dbReference>
<dbReference type="PANTHER" id="PTHR30303">
    <property type="entry name" value="HYDROGENASE ISOENZYMES FORMATION PROTEIN HYPE"/>
    <property type="match status" value="1"/>
</dbReference>
<protein>
    <recommendedName>
        <fullName evidence="2">Hydrogenase expression/formation protein HypE</fullName>
    </recommendedName>
</protein>
<dbReference type="SUPFAM" id="SSF52374">
    <property type="entry name" value="Nucleotidylyl transferase"/>
    <property type="match status" value="1"/>
</dbReference>
<dbReference type="EMBL" id="BARW01033216">
    <property type="protein sequence ID" value="GAJ07385.1"/>
    <property type="molecule type" value="Genomic_DNA"/>
</dbReference>
<comment type="caution">
    <text evidence="1">The sequence shown here is derived from an EMBL/GenBank/DDBJ whole genome shotgun (WGS) entry which is preliminary data.</text>
</comment>
<proteinExistence type="predicted"/>
<dbReference type="Gene3D" id="3.30.1330.10">
    <property type="entry name" value="PurM-like, N-terminal domain"/>
    <property type="match status" value="1"/>
</dbReference>
<sequence>MKTNRHDRILLAHGGGGQLTDELIRHHILPKLKNDTLAELGDSAKLNVDSKSLCFTTDSYVVKPLFFNGGDIGKLAMSSTEIRDRLAAGRDVTNMLHPPVANYIRKHNLYQSKIKP</sequence>
<evidence type="ECO:0000313" key="1">
    <source>
        <dbReference type="EMBL" id="GAJ07385.1"/>
    </source>
</evidence>
<organism evidence="1">
    <name type="scientific">marine sediment metagenome</name>
    <dbReference type="NCBI Taxonomy" id="412755"/>
    <lineage>
        <taxon>unclassified sequences</taxon>
        <taxon>metagenomes</taxon>
        <taxon>ecological metagenomes</taxon>
    </lineage>
</organism>
<dbReference type="AlphaFoldDB" id="X1VIG7"/>
<evidence type="ECO:0008006" key="2">
    <source>
        <dbReference type="Google" id="ProtNLM"/>
    </source>
</evidence>
<name>X1VIG7_9ZZZZ</name>